<evidence type="ECO:0000259" key="1">
    <source>
        <dbReference type="Pfam" id="PF03435"/>
    </source>
</evidence>
<dbReference type="Pfam" id="PF03435">
    <property type="entry name" value="Sacchrp_dh_NADP"/>
    <property type="match status" value="1"/>
</dbReference>
<dbReference type="PANTHER" id="PTHR43781:SF1">
    <property type="entry name" value="SACCHAROPINE DEHYDROGENASE"/>
    <property type="match status" value="1"/>
</dbReference>
<evidence type="ECO:0000313" key="3">
    <source>
        <dbReference type="Proteomes" id="UP000233786"/>
    </source>
</evidence>
<keyword evidence="3" id="KW-1185">Reference proteome</keyword>
<organism evidence="2 3">
    <name type="scientific">Saccharopolyspora spinosa</name>
    <dbReference type="NCBI Taxonomy" id="60894"/>
    <lineage>
        <taxon>Bacteria</taxon>
        <taxon>Bacillati</taxon>
        <taxon>Actinomycetota</taxon>
        <taxon>Actinomycetes</taxon>
        <taxon>Pseudonocardiales</taxon>
        <taxon>Pseudonocardiaceae</taxon>
        <taxon>Saccharopolyspora</taxon>
    </lineage>
</organism>
<dbReference type="InterPro" id="IPR036291">
    <property type="entry name" value="NAD(P)-bd_dom_sf"/>
</dbReference>
<evidence type="ECO:0000313" key="2">
    <source>
        <dbReference type="EMBL" id="PKW16462.1"/>
    </source>
</evidence>
<feature type="domain" description="Saccharopine dehydrogenase NADP binding" evidence="1">
    <location>
        <begin position="6"/>
        <end position="96"/>
    </location>
</feature>
<name>A0A2N3Y0L7_SACSN</name>
<reference evidence="2" key="1">
    <citation type="submission" date="2017-12" db="EMBL/GenBank/DDBJ databases">
        <title>Sequencing the genomes of 1000 Actinobacteria strains.</title>
        <authorList>
            <person name="Klenk H.-P."/>
        </authorList>
    </citation>
    <scope>NUCLEOTIDE SEQUENCE [LARGE SCALE GENOMIC DNA]</scope>
    <source>
        <strain evidence="2">DSM 44228</strain>
    </source>
</reference>
<proteinExistence type="predicted"/>
<protein>
    <submittedName>
        <fullName evidence="2">Saccharopine dehydrogenase-like protein</fullName>
    </submittedName>
</protein>
<comment type="caution">
    <text evidence="2">The sequence shown here is derived from an EMBL/GenBank/DDBJ whole genome shotgun (WGS) entry which is preliminary data.</text>
</comment>
<dbReference type="PANTHER" id="PTHR43781">
    <property type="entry name" value="SACCHAROPINE DEHYDROGENASE"/>
    <property type="match status" value="1"/>
</dbReference>
<dbReference type="STRING" id="994479.GCA_000194155_07244"/>
<dbReference type="EMBL" id="PJNB01000001">
    <property type="protein sequence ID" value="PKW16462.1"/>
    <property type="molecule type" value="Genomic_DNA"/>
</dbReference>
<gene>
    <name evidence="2" type="ORF">A8926_4295</name>
</gene>
<accession>A0A2N3Y0L7</accession>
<dbReference type="RefSeq" id="WP_044576768.1">
    <property type="nucleotide sequence ID" value="NZ_CP061007.1"/>
</dbReference>
<dbReference type="Proteomes" id="UP000233786">
    <property type="component" value="Unassembled WGS sequence"/>
</dbReference>
<dbReference type="Gene3D" id="3.40.50.720">
    <property type="entry name" value="NAD(P)-binding Rossmann-like Domain"/>
    <property type="match status" value="1"/>
</dbReference>
<dbReference type="SUPFAM" id="SSF51735">
    <property type="entry name" value="NAD(P)-binding Rossmann-fold domains"/>
    <property type="match status" value="1"/>
</dbReference>
<dbReference type="InterPro" id="IPR005097">
    <property type="entry name" value="Sacchrp_dh_NADP-bd"/>
</dbReference>
<dbReference type="AlphaFoldDB" id="A0A2N3Y0L7"/>
<sequence>MNLPRVGVLGASGAVGSAAVAALDELGGVRLRLGARRVEALSGADVRRVDAEDRESLAAFCAGCDVVLNCAGPTYRLKDAVAVAALSAGAHYIDVAGDDPVLEGLRAKGLLDGDGVAVVSAGTLPGLSSILPRWLAAGFDRPRTLTAHVGGLERCSPVVAVDMMLSLETGGADGAAFGEPLAAWRDGRVRSRALTAREHAEAPHFPGTVALQPILSSESIRLAESLRLSELDWLNVWPGRQTWTLLSSLPSLTAGATPPDRIAERMVRAADLDLAGRREYYLMVFAMTGLVDDGETERTVVLRATSSYRLTATVGALTVFAVLAGAVPPGGHFACDVLDPAEVVAGLGEVCSIADESDIEEGVL</sequence>
<dbReference type="OrthoDB" id="4414717at2"/>